<feature type="transmembrane region" description="Helical" evidence="6">
    <location>
        <begin position="280"/>
        <end position="304"/>
    </location>
</feature>
<dbReference type="EMBL" id="PIET01000085">
    <property type="protein sequence ID" value="PLM67475.1"/>
    <property type="molecule type" value="Genomic_DNA"/>
</dbReference>
<keyword evidence="4 6" id="KW-1133">Transmembrane helix</keyword>
<proteinExistence type="predicted"/>
<evidence type="ECO:0000313" key="7">
    <source>
        <dbReference type="EMBL" id="PLM67475.1"/>
    </source>
</evidence>
<feature type="transmembrane region" description="Helical" evidence="6">
    <location>
        <begin position="32"/>
        <end position="52"/>
    </location>
</feature>
<dbReference type="GO" id="GO:0015658">
    <property type="term" value="F:branched-chain amino acid transmembrane transporter activity"/>
    <property type="evidence" value="ECO:0007669"/>
    <property type="project" value="InterPro"/>
</dbReference>
<feature type="transmembrane region" description="Helical" evidence="6">
    <location>
        <begin position="199"/>
        <end position="222"/>
    </location>
</feature>
<dbReference type="PANTHER" id="PTHR30482:SF20">
    <property type="entry name" value="HIGH-AFFINITY BRANCHED-CHAIN AMINO ACID TRANSPORT SYSTEM PERMEASE PROTEIN LIVM"/>
    <property type="match status" value="1"/>
</dbReference>
<keyword evidence="2" id="KW-1003">Cell membrane</keyword>
<keyword evidence="3 6" id="KW-0812">Transmembrane</keyword>
<evidence type="ECO:0000256" key="5">
    <source>
        <dbReference type="ARBA" id="ARBA00023136"/>
    </source>
</evidence>
<feature type="transmembrane region" description="Helical" evidence="6">
    <location>
        <begin position="257"/>
        <end position="274"/>
    </location>
</feature>
<feature type="transmembrane region" description="Helical" evidence="6">
    <location>
        <begin position="59"/>
        <end position="78"/>
    </location>
</feature>
<evidence type="ECO:0000256" key="3">
    <source>
        <dbReference type="ARBA" id="ARBA00022692"/>
    </source>
</evidence>
<dbReference type="PANTHER" id="PTHR30482">
    <property type="entry name" value="HIGH-AFFINITY BRANCHED-CHAIN AMINO ACID TRANSPORT SYSTEM PERMEASE"/>
    <property type="match status" value="1"/>
</dbReference>
<feature type="transmembrane region" description="Helical" evidence="6">
    <location>
        <begin position="110"/>
        <end position="129"/>
    </location>
</feature>
<evidence type="ECO:0000256" key="4">
    <source>
        <dbReference type="ARBA" id="ARBA00022989"/>
    </source>
</evidence>
<evidence type="ECO:0000256" key="2">
    <source>
        <dbReference type="ARBA" id="ARBA00022475"/>
    </source>
</evidence>
<dbReference type="GO" id="GO:0005886">
    <property type="term" value="C:plasma membrane"/>
    <property type="evidence" value="ECO:0007669"/>
    <property type="project" value="UniProtKB-SubCell"/>
</dbReference>
<comment type="caution">
    <text evidence="7">The sequence shown here is derived from an EMBL/GenBank/DDBJ whole genome shotgun (WGS) entry which is preliminary data.</text>
</comment>
<name>A0A2J4ZWQ8_9ENTR</name>
<sequence length="328" mass="35541">MKFERNTLLLLAALAAAFPLLVQDQYLLHIGVMVLIYAVLASSLNLTVGYIGEFSLGHTAFLGLGAYAAALLSSDFGWPLWATIPMAGLIAAIAGALIGAITLRLQGPYFVIITLAFAEVLRIIANNWVAVTNGPMGVAGIAQPHFMAGLAALDIKRSYYYLALLIAMLALYLIYRFVYSSQGRAAVTVRENRYVAQSVGIWPFAYAMKAFVLGAFLAGLAGGFYAHYITFVGTDVFQFSFMVSMIIMVLLGGKGTLVGPVIGALVVTLLNEYLREAQELRMSIFGLIVMAVVLFLPRGLMGFLTQRREQRSRAATAKTTQAQQEKTV</sequence>
<dbReference type="CDD" id="cd06581">
    <property type="entry name" value="TM_PBP1_LivM_like"/>
    <property type="match status" value="1"/>
</dbReference>
<keyword evidence="5 6" id="KW-0472">Membrane</keyword>
<comment type="subcellular location">
    <subcellularLocation>
        <location evidence="1">Cell inner membrane</location>
        <topology evidence="1">Multi-pass membrane protein</topology>
    </subcellularLocation>
</comment>
<feature type="transmembrane region" description="Helical" evidence="6">
    <location>
        <begin position="159"/>
        <end position="178"/>
    </location>
</feature>
<dbReference type="Proteomes" id="UP000234661">
    <property type="component" value="Unassembled WGS sequence"/>
</dbReference>
<organism evidence="7 8">
    <name type="scientific">Klebsiella michiganensis</name>
    <dbReference type="NCBI Taxonomy" id="1134687"/>
    <lineage>
        <taxon>Bacteria</taxon>
        <taxon>Pseudomonadati</taxon>
        <taxon>Pseudomonadota</taxon>
        <taxon>Gammaproteobacteria</taxon>
        <taxon>Enterobacterales</taxon>
        <taxon>Enterobacteriaceae</taxon>
        <taxon>Klebsiella/Raoultella group</taxon>
        <taxon>Klebsiella</taxon>
    </lineage>
</organism>
<evidence type="ECO:0000313" key="8">
    <source>
        <dbReference type="Proteomes" id="UP000234661"/>
    </source>
</evidence>
<dbReference type="AlphaFoldDB" id="A0A2J4ZWQ8"/>
<dbReference type="InterPro" id="IPR001851">
    <property type="entry name" value="ABC_transp_permease"/>
</dbReference>
<dbReference type="Pfam" id="PF02653">
    <property type="entry name" value="BPD_transp_2"/>
    <property type="match status" value="1"/>
</dbReference>
<gene>
    <name evidence="7" type="ORF">CWM85_05750</name>
</gene>
<reference evidence="7 8" key="2">
    <citation type="submission" date="2018-01" db="EMBL/GenBank/DDBJ databases">
        <title>Genomic study of Klebsiella pneumoniae.</title>
        <authorList>
            <person name="Yang Y."/>
            <person name="Bicalho R."/>
        </authorList>
    </citation>
    <scope>NUCLEOTIDE SEQUENCE [LARGE SCALE GENOMIC DNA]</scope>
    <source>
        <strain evidence="7 8">A2</strain>
    </source>
</reference>
<evidence type="ECO:0000256" key="1">
    <source>
        <dbReference type="ARBA" id="ARBA00004429"/>
    </source>
</evidence>
<accession>A0A2J4ZWQ8</accession>
<dbReference type="InterPro" id="IPR043428">
    <property type="entry name" value="LivM-like"/>
</dbReference>
<protein>
    <submittedName>
        <fullName evidence="7">Branched-chain amino acid ABC transporter permease</fullName>
    </submittedName>
</protein>
<reference evidence="7 8" key="1">
    <citation type="submission" date="2017-11" db="EMBL/GenBank/DDBJ databases">
        <authorList>
            <person name="Han C.G."/>
        </authorList>
    </citation>
    <scope>NUCLEOTIDE SEQUENCE [LARGE SCALE GENOMIC DNA]</scope>
    <source>
        <strain evidence="7 8">A2</strain>
    </source>
</reference>
<evidence type="ECO:0000256" key="6">
    <source>
        <dbReference type="SAM" id="Phobius"/>
    </source>
</evidence>
<feature type="transmembrane region" description="Helical" evidence="6">
    <location>
        <begin position="84"/>
        <end position="103"/>
    </location>
</feature>